<dbReference type="Proteomes" id="UP000015106">
    <property type="component" value="Chromosome 2"/>
</dbReference>
<sequence>MVLRRACILDLPISMWDCTPSSPTVSKRGCTMWASDWTALTLIRFSSNWDCMRSCTYDTPLRAAASTPPAQENVPVVPYGMTERRPARKRWTGAPRVASVARWPLKIRGALQAALQIPRALQIQSMSFVFSLSWR</sequence>
<evidence type="ECO:0000313" key="2">
    <source>
        <dbReference type="Proteomes" id="UP000015106"/>
    </source>
</evidence>
<organism evidence="1 2">
    <name type="scientific">Triticum urartu</name>
    <name type="common">Red wild einkorn</name>
    <name type="synonym">Crithodium urartu</name>
    <dbReference type="NCBI Taxonomy" id="4572"/>
    <lineage>
        <taxon>Eukaryota</taxon>
        <taxon>Viridiplantae</taxon>
        <taxon>Streptophyta</taxon>
        <taxon>Embryophyta</taxon>
        <taxon>Tracheophyta</taxon>
        <taxon>Spermatophyta</taxon>
        <taxon>Magnoliopsida</taxon>
        <taxon>Liliopsida</taxon>
        <taxon>Poales</taxon>
        <taxon>Poaceae</taxon>
        <taxon>BOP clade</taxon>
        <taxon>Pooideae</taxon>
        <taxon>Triticodae</taxon>
        <taxon>Triticeae</taxon>
        <taxon>Triticinae</taxon>
        <taxon>Triticum</taxon>
    </lineage>
</organism>
<keyword evidence="2" id="KW-1185">Reference proteome</keyword>
<name>A0A8R7PAW0_TRIUA</name>
<reference evidence="2" key="1">
    <citation type="journal article" date="2013" name="Nature">
        <title>Draft genome of the wheat A-genome progenitor Triticum urartu.</title>
        <authorList>
            <person name="Ling H.Q."/>
            <person name="Zhao S."/>
            <person name="Liu D."/>
            <person name="Wang J."/>
            <person name="Sun H."/>
            <person name="Zhang C."/>
            <person name="Fan H."/>
            <person name="Li D."/>
            <person name="Dong L."/>
            <person name="Tao Y."/>
            <person name="Gao C."/>
            <person name="Wu H."/>
            <person name="Li Y."/>
            <person name="Cui Y."/>
            <person name="Guo X."/>
            <person name="Zheng S."/>
            <person name="Wang B."/>
            <person name="Yu K."/>
            <person name="Liang Q."/>
            <person name="Yang W."/>
            <person name="Lou X."/>
            <person name="Chen J."/>
            <person name="Feng M."/>
            <person name="Jian J."/>
            <person name="Zhang X."/>
            <person name="Luo G."/>
            <person name="Jiang Y."/>
            <person name="Liu J."/>
            <person name="Wang Z."/>
            <person name="Sha Y."/>
            <person name="Zhang B."/>
            <person name="Wu H."/>
            <person name="Tang D."/>
            <person name="Shen Q."/>
            <person name="Xue P."/>
            <person name="Zou S."/>
            <person name="Wang X."/>
            <person name="Liu X."/>
            <person name="Wang F."/>
            <person name="Yang Y."/>
            <person name="An X."/>
            <person name="Dong Z."/>
            <person name="Zhang K."/>
            <person name="Zhang X."/>
            <person name="Luo M.C."/>
            <person name="Dvorak J."/>
            <person name="Tong Y."/>
            <person name="Wang J."/>
            <person name="Yang H."/>
            <person name="Li Z."/>
            <person name="Wang D."/>
            <person name="Zhang A."/>
            <person name="Wang J."/>
        </authorList>
    </citation>
    <scope>NUCLEOTIDE SEQUENCE</scope>
    <source>
        <strain evidence="2">cv. G1812</strain>
    </source>
</reference>
<accession>A0A8R7PAW0</accession>
<reference evidence="1" key="3">
    <citation type="submission" date="2022-06" db="UniProtKB">
        <authorList>
            <consortium name="EnsemblPlants"/>
        </authorList>
    </citation>
    <scope>IDENTIFICATION</scope>
</reference>
<evidence type="ECO:0000313" key="1">
    <source>
        <dbReference type="EnsemblPlants" id="TuG1812G0200001358.01.T01"/>
    </source>
</evidence>
<dbReference type="EnsemblPlants" id="TuG1812G0200001358.01.T01">
    <property type="protein sequence ID" value="TuG1812G0200001358.01.T01"/>
    <property type="gene ID" value="TuG1812G0200001358.01"/>
</dbReference>
<dbReference type="AlphaFoldDB" id="A0A8R7PAW0"/>
<proteinExistence type="predicted"/>
<dbReference type="Gramene" id="TuG1812G0200001358.01.T01">
    <property type="protein sequence ID" value="TuG1812G0200001358.01.T01"/>
    <property type="gene ID" value="TuG1812G0200001358.01"/>
</dbReference>
<reference evidence="1" key="2">
    <citation type="submission" date="2018-03" db="EMBL/GenBank/DDBJ databases">
        <title>The Triticum urartu genome reveals the dynamic nature of wheat genome evolution.</title>
        <authorList>
            <person name="Ling H."/>
            <person name="Ma B."/>
            <person name="Shi X."/>
            <person name="Liu H."/>
            <person name="Dong L."/>
            <person name="Sun H."/>
            <person name="Cao Y."/>
            <person name="Gao Q."/>
            <person name="Zheng S."/>
            <person name="Li Y."/>
            <person name="Yu Y."/>
            <person name="Du H."/>
            <person name="Qi M."/>
            <person name="Li Y."/>
            <person name="Yu H."/>
            <person name="Cui Y."/>
            <person name="Wang N."/>
            <person name="Chen C."/>
            <person name="Wu H."/>
            <person name="Zhao Y."/>
            <person name="Zhang J."/>
            <person name="Li Y."/>
            <person name="Zhou W."/>
            <person name="Zhang B."/>
            <person name="Hu W."/>
            <person name="Eijk M."/>
            <person name="Tang J."/>
            <person name="Witsenboer H."/>
            <person name="Zhao S."/>
            <person name="Li Z."/>
            <person name="Zhang A."/>
            <person name="Wang D."/>
            <person name="Liang C."/>
        </authorList>
    </citation>
    <scope>NUCLEOTIDE SEQUENCE [LARGE SCALE GENOMIC DNA]</scope>
    <source>
        <strain evidence="1">cv. G1812</strain>
    </source>
</reference>
<protein>
    <submittedName>
        <fullName evidence="1">Uncharacterized protein</fullName>
    </submittedName>
</protein>